<dbReference type="InterPro" id="IPR000916">
    <property type="entry name" value="Bet_v_I/MLP"/>
</dbReference>
<dbReference type="PANTHER" id="PTHR31907">
    <property type="entry name" value="MLP-LIKE PROTEIN 423"/>
    <property type="match status" value="1"/>
</dbReference>
<dbReference type="Pfam" id="PF00407">
    <property type="entry name" value="Bet_v_1"/>
    <property type="match status" value="1"/>
</dbReference>
<sequence length="156" mass="18087">MAYSQLQKLEANIDIKATSEQFFDVLCNRTHHIGNIFHQKIQSVEIHRGEWGTEGSIISWNYVHDGKACVAREVVEGIDKVNNKMNFKVIDGDLLTHYKSFKFKMQVITPKEKGRIVNWVLEYEKQNAHTPDPRTMLDIVVEMSKEIDDDLTKNHS</sequence>
<comment type="caution">
    <text evidence="2">The sequence shown here is derived from an EMBL/GenBank/DDBJ whole genome shotgun (WGS) entry which is preliminary data.</text>
</comment>
<dbReference type="InterPro" id="IPR023393">
    <property type="entry name" value="START-like_dom_sf"/>
</dbReference>
<dbReference type="Gene3D" id="3.30.530.20">
    <property type="match status" value="1"/>
</dbReference>
<dbReference type="EMBL" id="JBGMDY010000006">
    <property type="protein sequence ID" value="KAL2330794.1"/>
    <property type="molecule type" value="Genomic_DNA"/>
</dbReference>
<keyword evidence="3" id="KW-1185">Reference proteome</keyword>
<dbReference type="Proteomes" id="UP001603857">
    <property type="component" value="Unassembled WGS sequence"/>
</dbReference>
<dbReference type="SUPFAM" id="SSF55961">
    <property type="entry name" value="Bet v1-like"/>
    <property type="match status" value="1"/>
</dbReference>
<evidence type="ECO:0000313" key="2">
    <source>
        <dbReference type="EMBL" id="KAL2330794.1"/>
    </source>
</evidence>
<dbReference type="AlphaFoldDB" id="A0ABD1M4T1"/>
<protein>
    <recommendedName>
        <fullName evidence="1">Bet v I/Major latex protein domain-containing protein</fullName>
    </recommendedName>
</protein>
<evidence type="ECO:0000313" key="3">
    <source>
        <dbReference type="Proteomes" id="UP001603857"/>
    </source>
</evidence>
<dbReference type="SMART" id="SM01037">
    <property type="entry name" value="Bet_v_1"/>
    <property type="match status" value="1"/>
</dbReference>
<gene>
    <name evidence="2" type="ORF">Fmac_018375</name>
</gene>
<dbReference type="CDD" id="cd07816">
    <property type="entry name" value="Bet_v1-like"/>
    <property type="match status" value="1"/>
</dbReference>
<evidence type="ECO:0000259" key="1">
    <source>
        <dbReference type="SMART" id="SM01037"/>
    </source>
</evidence>
<reference evidence="2 3" key="1">
    <citation type="submission" date="2024-08" db="EMBL/GenBank/DDBJ databases">
        <title>Insights into the chromosomal genome structure of Flemingia macrophylla.</title>
        <authorList>
            <person name="Ding Y."/>
            <person name="Zhao Y."/>
            <person name="Bi W."/>
            <person name="Wu M."/>
            <person name="Zhao G."/>
            <person name="Gong Y."/>
            <person name="Li W."/>
            <person name="Zhang P."/>
        </authorList>
    </citation>
    <scope>NUCLEOTIDE SEQUENCE [LARGE SCALE GENOMIC DNA]</scope>
    <source>
        <strain evidence="2">DYQJB</strain>
        <tissue evidence="2">Leaf</tissue>
    </source>
</reference>
<dbReference type="InterPro" id="IPR051761">
    <property type="entry name" value="MLP-like_ligand-binding"/>
</dbReference>
<name>A0ABD1M4T1_9FABA</name>
<organism evidence="2 3">
    <name type="scientific">Flemingia macrophylla</name>
    <dbReference type="NCBI Taxonomy" id="520843"/>
    <lineage>
        <taxon>Eukaryota</taxon>
        <taxon>Viridiplantae</taxon>
        <taxon>Streptophyta</taxon>
        <taxon>Embryophyta</taxon>
        <taxon>Tracheophyta</taxon>
        <taxon>Spermatophyta</taxon>
        <taxon>Magnoliopsida</taxon>
        <taxon>eudicotyledons</taxon>
        <taxon>Gunneridae</taxon>
        <taxon>Pentapetalae</taxon>
        <taxon>rosids</taxon>
        <taxon>fabids</taxon>
        <taxon>Fabales</taxon>
        <taxon>Fabaceae</taxon>
        <taxon>Papilionoideae</taxon>
        <taxon>50 kb inversion clade</taxon>
        <taxon>NPAAA clade</taxon>
        <taxon>indigoferoid/millettioid clade</taxon>
        <taxon>Phaseoleae</taxon>
        <taxon>Flemingia</taxon>
    </lineage>
</organism>
<proteinExistence type="predicted"/>
<feature type="domain" description="Bet v I/Major latex protein" evidence="1">
    <location>
        <begin position="4"/>
        <end position="154"/>
    </location>
</feature>
<accession>A0ABD1M4T1</accession>